<evidence type="ECO:0000313" key="3">
    <source>
        <dbReference type="Proteomes" id="UP001499843"/>
    </source>
</evidence>
<dbReference type="NCBIfam" id="NF038083">
    <property type="entry name" value="CU044_5270_fam"/>
    <property type="match status" value="1"/>
</dbReference>
<gene>
    <name evidence="2" type="ORF">GCM10009850_101920</name>
</gene>
<reference evidence="3" key="1">
    <citation type="journal article" date="2019" name="Int. J. Syst. Evol. Microbiol.">
        <title>The Global Catalogue of Microorganisms (GCM) 10K type strain sequencing project: providing services to taxonomists for standard genome sequencing and annotation.</title>
        <authorList>
            <consortium name="The Broad Institute Genomics Platform"/>
            <consortium name="The Broad Institute Genome Sequencing Center for Infectious Disease"/>
            <person name="Wu L."/>
            <person name="Ma J."/>
        </authorList>
    </citation>
    <scope>NUCLEOTIDE SEQUENCE [LARGE SCALE GENOMIC DNA]</scope>
    <source>
        <strain evidence="3">JCM 16114</strain>
    </source>
</reference>
<dbReference type="InterPro" id="IPR047789">
    <property type="entry name" value="CU044_5270-like"/>
</dbReference>
<dbReference type="Proteomes" id="UP001499843">
    <property type="component" value="Unassembled WGS sequence"/>
</dbReference>
<feature type="region of interest" description="Disordered" evidence="1">
    <location>
        <begin position="73"/>
        <end position="94"/>
    </location>
</feature>
<dbReference type="RefSeq" id="WP_344492833.1">
    <property type="nucleotide sequence ID" value="NZ_BAAAQX010000043.1"/>
</dbReference>
<name>A0ABP5PST5_9ACTN</name>
<organism evidence="2 3">
    <name type="scientific">Nonomuraea monospora</name>
    <dbReference type="NCBI Taxonomy" id="568818"/>
    <lineage>
        <taxon>Bacteria</taxon>
        <taxon>Bacillati</taxon>
        <taxon>Actinomycetota</taxon>
        <taxon>Actinomycetes</taxon>
        <taxon>Streptosporangiales</taxon>
        <taxon>Streptosporangiaceae</taxon>
        <taxon>Nonomuraea</taxon>
    </lineage>
</organism>
<accession>A0ABP5PST5</accession>
<keyword evidence="3" id="KW-1185">Reference proteome</keyword>
<evidence type="ECO:0000256" key="1">
    <source>
        <dbReference type="SAM" id="MobiDB-lite"/>
    </source>
</evidence>
<sequence length="317" mass="33713">MVNEIELLREMRSEVPEGMSVAEAERKLTERTAGGVRPARPLPRLRLGVSVAGACLLAVAAVAVLRPQQAPTVPQPSVAAQPSGTAHSSGTGQAGGTVAMLEQAALVADRSAALQIRPDQWFYVKESQHFDGADLPTFESWARMDGKRHALRTEDGELKFGKEKGPTHVGRTQQEVEALPSDPDALLAHFRGLDRELTPLSVCPLTCPPEIAEDVKVFGAIGWYMKFGAMIPPDTVAGMYRALAKLPQVSIEEGATDADGRPGIGVVFDAGDGVKAYYILDPEDYHYMGVKIVGSDNGTMGMSVLGAGIVDQAGDIP</sequence>
<feature type="compositionally biased region" description="Polar residues" evidence="1">
    <location>
        <begin position="78"/>
        <end position="91"/>
    </location>
</feature>
<dbReference type="EMBL" id="BAAAQX010000043">
    <property type="protein sequence ID" value="GAA2214727.1"/>
    <property type="molecule type" value="Genomic_DNA"/>
</dbReference>
<protein>
    <submittedName>
        <fullName evidence="2">Uncharacterized protein</fullName>
    </submittedName>
</protein>
<comment type="caution">
    <text evidence="2">The sequence shown here is derived from an EMBL/GenBank/DDBJ whole genome shotgun (WGS) entry which is preliminary data.</text>
</comment>
<proteinExistence type="predicted"/>
<evidence type="ECO:0000313" key="2">
    <source>
        <dbReference type="EMBL" id="GAA2214727.1"/>
    </source>
</evidence>